<keyword evidence="1" id="KW-0472">Membrane</keyword>
<dbReference type="EMBL" id="VMHE01000001">
    <property type="protein sequence ID" value="TSJ67665.1"/>
    <property type="molecule type" value="Genomic_DNA"/>
</dbReference>
<organism evidence="2 3">
    <name type="scientific">Allobacillus salarius</name>
    <dbReference type="NCBI Taxonomy" id="1955272"/>
    <lineage>
        <taxon>Bacteria</taxon>
        <taxon>Bacillati</taxon>
        <taxon>Bacillota</taxon>
        <taxon>Bacilli</taxon>
        <taxon>Bacillales</taxon>
        <taxon>Bacillaceae</taxon>
        <taxon>Allobacillus</taxon>
    </lineage>
</organism>
<evidence type="ECO:0000256" key="1">
    <source>
        <dbReference type="SAM" id="Phobius"/>
    </source>
</evidence>
<gene>
    <name evidence="2" type="primary">spoIIIAG</name>
    <name evidence="2" type="ORF">FPQ13_00935</name>
</gene>
<evidence type="ECO:0000313" key="3">
    <source>
        <dbReference type="Proteomes" id="UP000316425"/>
    </source>
</evidence>
<dbReference type="OrthoDB" id="2381602at2"/>
<dbReference type="NCBIfam" id="TIGR02830">
    <property type="entry name" value="spore_III_AG"/>
    <property type="match status" value="1"/>
</dbReference>
<keyword evidence="3" id="KW-1185">Reference proteome</keyword>
<evidence type="ECO:0000313" key="2">
    <source>
        <dbReference type="EMBL" id="TSJ67665.1"/>
    </source>
</evidence>
<comment type="caution">
    <text evidence="2">The sequence shown here is derived from an EMBL/GenBank/DDBJ whole genome shotgun (WGS) entry which is preliminary data.</text>
</comment>
<reference evidence="2 3" key="1">
    <citation type="submission" date="2019-07" db="EMBL/GenBank/DDBJ databases">
        <title>Allobacillus sp. nov. SKP isolated from shrimp paste of Euphausiacea.</title>
        <authorList>
            <person name="Kanchanasin P."/>
            <person name="Tanasupawat S."/>
            <person name="Shi W."/>
            <person name="Wu L."/>
            <person name="Ma J."/>
        </authorList>
    </citation>
    <scope>NUCLEOTIDE SEQUENCE [LARGE SCALE GENOMIC DNA]</scope>
    <source>
        <strain evidence="2 3">SKP4-8</strain>
    </source>
</reference>
<proteinExistence type="predicted"/>
<name>A0A556PTE7_9BACI</name>
<dbReference type="InterPro" id="IPR014195">
    <property type="entry name" value="Spore_III_AG"/>
</dbReference>
<keyword evidence="1" id="KW-1133">Transmembrane helix</keyword>
<keyword evidence="1" id="KW-0812">Transmembrane</keyword>
<sequence>MGLKQWFQTDSEKGQKPTKKSYILLIGLVGILFILVSNIFPDSSKEDEQPMTDEQEVFLKKEATKETNERNITQIQEETENMLTEALNSLAGVSNVQVVVQLNASDLKIYEKNQTTSYQKTDENDQNGGTRTVDDETVEDQTVLIRKNNNEEPLLIQTRNPEIRGVLVIAEGVDQIQVKQMVIDSVSRLLDVSTHRIAVMPKSQEE</sequence>
<dbReference type="Proteomes" id="UP000316425">
    <property type="component" value="Unassembled WGS sequence"/>
</dbReference>
<dbReference type="RefSeq" id="WP_144087424.1">
    <property type="nucleotide sequence ID" value="NZ_VMHE01000001.1"/>
</dbReference>
<dbReference type="AlphaFoldDB" id="A0A556PTE7"/>
<accession>A0A556PTE7</accession>
<feature type="transmembrane region" description="Helical" evidence="1">
    <location>
        <begin position="21"/>
        <end position="40"/>
    </location>
</feature>
<protein>
    <submittedName>
        <fullName evidence="2">Stage III sporulation protein AG</fullName>
    </submittedName>
</protein>